<dbReference type="RefSeq" id="WP_106389974.1">
    <property type="nucleotide sequence ID" value="NZ_PVNK01000025.1"/>
</dbReference>
<evidence type="ECO:0000313" key="2">
    <source>
        <dbReference type="Proteomes" id="UP000237968"/>
    </source>
</evidence>
<dbReference type="EMBL" id="PVNK01000025">
    <property type="protein sequence ID" value="PRQ04744.1"/>
    <property type="molecule type" value="Genomic_DNA"/>
</dbReference>
<protein>
    <submittedName>
        <fullName evidence="1">Uncharacterized protein</fullName>
    </submittedName>
</protein>
<name>A0A2S9YI10_9BACT</name>
<sequence>MSAPLTNQDPISLTAQDTAVGPRLFLRTDQLGTTLDDIFDENTILTNVPITISNEAGYTVDISFDSGSATPVADEGSITHTLGMPSAGACNSVNITMWSAGTRHHDPIIRIKRKVGSVTPTCS</sequence>
<dbReference type="Proteomes" id="UP000237968">
    <property type="component" value="Unassembled WGS sequence"/>
</dbReference>
<comment type="caution">
    <text evidence="1">The sequence shown here is derived from an EMBL/GenBank/DDBJ whole genome shotgun (WGS) entry which is preliminary data.</text>
</comment>
<proteinExistence type="predicted"/>
<evidence type="ECO:0000313" key="1">
    <source>
        <dbReference type="EMBL" id="PRQ04744.1"/>
    </source>
</evidence>
<gene>
    <name evidence="1" type="ORF">ENSA5_05090</name>
</gene>
<accession>A0A2S9YI10</accession>
<reference evidence="1 2" key="1">
    <citation type="submission" date="2018-03" db="EMBL/GenBank/DDBJ databases">
        <title>Draft Genome Sequences of the Obligatory Marine Myxobacteria Enhygromyxa salina SWB005.</title>
        <authorList>
            <person name="Poehlein A."/>
            <person name="Moghaddam J.A."/>
            <person name="Harms H."/>
            <person name="Alanjari M."/>
            <person name="Koenig G.M."/>
            <person name="Daniel R."/>
            <person name="Schaeberle T.F."/>
        </authorList>
    </citation>
    <scope>NUCLEOTIDE SEQUENCE [LARGE SCALE GENOMIC DNA]</scope>
    <source>
        <strain evidence="1 2">SWB005</strain>
    </source>
</reference>
<dbReference type="AlphaFoldDB" id="A0A2S9YI10"/>
<keyword evidence="2" id="KW-1185">Reference proteome</keyword>
<organism evidence="1 2">
    <name type="scientific">Enhygromyxa salina</name>
    <dbReference type="NCBI Taxonomy" id="215803"/>
    <lineage>
        <taxon>Bacteria</taxon>
        <taxon>Pseudomonadati</taxon>
        <taxon>Myxococcota</taxon>
        <taxon>Polyangia</taxon>
        <taxon>Nannocystales</taxon>
        <taxon>Nannocystaceae</taxon>
        <taxon>Enhygromyxa</taxon>
    </lineage>
</organism>